<dbReference type="InterPro" id="IPR002818">
    <property type="entry name" value="DJ-1/PfpI"/>
</dbReference>
<gene>
    <name evidence="7" type="ORF">FA10DRAFT_172705</name>
</gene>
<dbReference type="FunCoup" id="A0A316YHY5">
    <property type="interactions" value="284"/>
</dbReference>
<dbReference type="InterPro" id="IPR029062">
    <property type="entry name" value="Class_I_gatase-like"/>
</dbReference>
<dbReference type="GO" id="GO:0005737">
    <property type="term" value="C:cytoplasm"/>
    <property type="evidence" value="ECO:0007669"/>
    <property type="project" value="TreeGrafter"/>
</dbReference>
<evidence type="ECO:0000313" key="8">
    <source>
        <dbReference type="Proteomes" id="UP000245768"/>
    </source>
</evidence>
<evidence type="ECO:0000256" key="2">
    <source>
        <dbReference type="ARBA" id="ARBA00023016"/>
    </source>
</evidence>
<dbReference type="SUPFAM" id="SSF52317">
    <property type="entry name" value="Class I glutamine amidotransferase-like"/>
    <property type="match status" value="1"/>
</dbReference>
<dbReference type="InterPro" id="IPR050325">
    <property type="entry name" value="Prot/Nucl_acid_deglycase"/>
</dbReference>
<accession>A0A316YHY5</accession>
<dbReference type="EMBL" id="KZ819638">
    <property type="protein sequence ID" value="PWN88781.1"/>
    <property type="molecule type" value="Genomic_DNA"/>
</dbReference>
<dbReference type="STRING" id="215250.A0A316YHY5"/>
<evidence type="ECO:0000259" key="6">
    <source>
        <dbReference type="Pfam" id="PF01965"/>
    </source>
</evidence>
<organism evidence="7 8">
    <name type="scientific">Acaromyces ingoldii</name>
    <dbReference type="NCBI Taxonomy" id="215250"/>
    <lineage>
        <taxon>Eukaryota</taxon>
        <taxon>Fungi</taxon>
        <taxon>Dikarya</taxon>
        <taxon>Basidiomycota</taxon>
        <taxon>Ustilaginomycotina</taxon>
        <taxon>Exobasidiomycetes</taxon>
        <taxon>Exobasidiales</taxon>
        <taxon>Cryptobasidiaceae</taxon>
        <taxon>Acaromyces</taxon>
    </lineage>
</organism>
<evidence type="ECO:0000256" key="3">
    <source>
        <dbReference type="ARBA" id="ARBA00023239"/>
    </source>
</evidence>
<dbReference type="InParanoid" id="A0A316YHY5"/>
<dbReference type="Pfam" id="PF01965">
    <property type="entry name" value="DJ-1_PfpI"/>
    <property type="match status" value="1"/>
</dbReference>
<dbReference type="GeneID" id="37040149"/>
<protein>
    <recommendedName>
        <fullName evidence="1">D-lactate dehydratase</fullName>
        <ecNumber evidence="1">4.2.1.130</ecNumber>
    </recommendedName>
</protein>
<dbReference type="Proteomes" id="UP000245768">
    <property type="component" value="Unassembled WGS sequence"/>
</dbReference>
<dbReference type="PANTHER" id="PTHR48094">
    <property type="entry name" value="PROTEIN/NUCLEIC ACID DEGLYCASE DJ-1-RELATED"/>
    <property type="match status" value="1"/>
</dbReference>
<evidence type="ECO:0000256" key="4">
    <source>
        <dbReference type="ARBA" id="ARBA00038493"/>
    </source>
</evidence>
<evidence type="ECO:0000313" key="7">
    <source>
        <dbReference type="EMBL" id="PWN88781.1"/>
    </source>
</evidence>
<comment type="similarity">
    <text evidence="4">Belongs to the peptidase C56 family. HSP31-like subfamily.</text>
</comment>
<dbReference type="GO" id="GO:0019172">
    <property type="term" value="F:glyoxalase III activity"/>
    <property type="evidence" value="ECO:0007669"/>
    <property type="project" value="UniProtKB-EC"/>
</dbReference>
<dbReference type="GO" id="GO:0019243">
    <property type="term" value="P:methylglyoxal catabolic process to D-lactate via S-lactoyl-glutathione"/>
    <property type="evidence" value="ECO:0007669"/>
    <property type="project" value="TreeGrafter"/>
</dbReference>
<keyword evidence="2" id="KW-0346">Stress response</keyword>
<keyword evidence="3" id="KW-0456">Lyase</keyword>
<keyword evidence="8" id="KW-1185">Reference proteome</keyword>
<dbReference type="Gene3D" id="3.40.50.880">
    <property type="match status" value="1"/>
</dbReference>
<evidence type="ECO:0000256" key="1">
    <source>
        <dbReference type="ARBA" id="ARBA00013134"/>
    </source>
</evidence>
<dbReference type="EC" id="4.2.1.130" evidence="1"/>
<dbReference type="AlphaFoldDB" id="A0A316YHY5"/>
<dbReference type="RefSeq" id="XP_025375979.1">
    <property type="nucleotide sequence ID" value="XM_025518233.1"/>
</dbReference>
<evidence type="ECO:0000256" key="5">
    <source>
        <dbReference type="ARBA" id="ARBA00048082"/>
    </source>
</evidence>
<proteinExistence type="inferred from homology"/>
<dbReference type="CDD" id="cd03141">
    <property type="entry name" value="GATase1_Hsp31_like"/>
    <property type="match status" value="1"/>
</dbReference>
<sequence length="252" mass="27437">MSATSDPQPAEGTGTARPKRILHVVSNVAHYADPSHPTGLWISELTHAYDVFAAKGYEQKLVSPKGGTTPLEPRSLKWPLADGSTKAWLADKDRSALLSSTARPDEINAADFDAIYFTGGHAVMWDFPDNEALQKLTREIWEHGGVVSSVCHGYCGLLNTRLADGELLVKGRRVTGYSWREEVLAGVAKQVPYNSEEEMKKRGALYERAFLPFTVKVVADGRLVTGQNPQSAKATAERVASLLSAEQVSSNL</sequence>
<name>A0A316YHY5_9BASI</name>
<feature type="domain" description="DJ-1/PfpI" evidence="6">
    <location>
        <begin position="44"/>
        <end position="238"/>
    </location>
</feature>
<dbReference type="PANTHER" id="PTHR48094:SF11">
    <property type="entry name" value="GLUTATHIONE-INDEPENDENT GLYOXALASE HSP31-RELATED"/>
    <property type="match status" value="1"/>
</dbReference>
<comment type="catalytic activity">
    <reaction evidence="5">
        <text>methylglyoxal + H2O = (R)-lactate + H(+)</text>
        <dbReference type="Rhea" id="RHEA:27754"/>
        <dbReference type="ChEBI" id="CHEBI:15377"/>
        <dbReference type="ChEBI" id="CHEBI:15378"/>
        <dbReference type="ChEBI" id="CHEBI:16004"/>
        <dbReference type="ChEBI" id="CHEBI:17158"/>
        <dbReference type="EC" id="4.2.1.130"/>
    </reaction>
</comment>
<reference evidence="7 8" key="1">
    <citation type="journal article" date="2018" name="Mol. Biol. Evol.">
        <title>Broad Genomic Sampling Reveals a Smut Pathogenic Ancestry of the Fungal Clade Ustilaginomycotina.</title>
        <authorList>
            <person name="Kijpornyongpan T."/>
            <person name="Mondo S.J."/>
            <person name="Barry K."/>
            <person name="Sandor L."/>
            <person name="Lee J."/>
            <person name="Lipzen A."/>
            <person name="Pangilinan J."/>
            <person name="LaButti K."/>
            <person name="Hainaut M."/>
            <person name="Henrissat B."/>
            <person name="Grigoriev I.V."/>
            <person name="Spatafora J.W."/>
            <person name="Aime M.C."/>
        </authorList>
    </citation>
    <scope>NUCLEOTIDE SEQUENCE [LARGE SCALE GENOMIC DNA]</scope>
    <source>
        <strain evidence="7 8">MCA 4198</strain>
    </source>
</reference>
<dbReference type="OrthoDB" id="543156at2759"/>